<evidence type="ECO:0000259" key="7">
    <source>
        <dbReference type="PROSITE" id="PS50905"/>
    </source>
</evidence>
<dbReference type="GO" id="GO:0008198">
    <property type="term" value="F:ferrous iron binding"/>
    <property type="evidence" value="ECO:0007669"/>
    <property type="project" value="TreeGrafter"/>
</dbReference>
<dbReference type="SMR" id="A0A5B8XCI8"/>
<keyword evidence="6" id="KW-0732">Signal</keyword>
<dbReference type="InterPro" id="IPR012347">
    <property type="entry name" value="Ferritin-like"/>
</dbReference>
<feature type="chain" id="PRO_5022723434" description="Ferritin" evidence="6">
    <location>
        <begin position="20"/>
        <end position="231"/>
    </location>
</feature>
<dbReference type="GO" id="GO:0008199">
    <property type="term" value="F:ferric iron binding"/>
    <property type="evidence" value="ECO:0007669"/>
    <property type="project" value="InterPro"/>
</dbReference>
<organism evidence="8">
    <name type="scientific">Samia ricini</name>
    <name type="common">Indian eri silkmoth</name>
    <name type="synonym">Samia cynthia ricini</name>
    <dbReference type="NCBI Taxonomy" id="63990"/>
    <lineage>
        <taxon>Eukaryota</taxon>
        <taxon>Metazoa</taxon>
        <taxon>Ecdysozoa</taxon>
        <taxon>Arthropoda</taxon>
        <taxon>Hexapoda</taxon>
        <taxon>Insecta</taxon>
        <taxon>Pterygota</taxon>
        <taxon>Neoptera</taxon>
        <taxon>Endopterygota</taxon>
        <taxon>Lepidoptera</taxon>
        <taxon>Glossata</taxon>
        <taxon>Ditrysia</taxon>
        <taxon>Bombycoidea</taxon>
        <taxon>Saturniidae</taxon>
        <taxon>Saturniinae</taxon>
        <taxon>Attacini</taxon>
        <taxon>Samia</taxon>
    </lineage>
</organism>
<evidence type="ECO:0000256" key="1">
    <source>
        <dbReference type="ARBA" id="ARBA00007513"/>
    </source>
</evidence>
<evidence type="ECO:0000256" key="3">
    <source>
        <dbReference type="ARBA" id="ARBA00022723"/>
    </source>
</evidence>
<dbReference type="InterPro" id="IPR001519">
    <property type="entry name" value="Ferritin"/>
</dbReference>
<dbReference type="SUPFAM" id="SSF47240">
    <property type="entry name" value="Ferritin-like"/>
    <property type="match status" value="1"/>
</dbReference>
<feature type="signal peptide" evidence="6">
    <location>
        <begin position="1"/>
        <end position="19"/>
    </location>
</feature>
<keyword evidence="2 5" id="KW-0409">Iron storage</keyword>
<feature type="domain" description="Ferritin-like diiron" evidence="7">
    <location>
        <begin position="50"/>
        <end position="209"/>
    </location>
</feature>
<dbReference type="InterPro" id="IPR008331">
    <property type="entry name" value="Ferritin_DPS_dom"/>
</dbReference>
<evidence type="ECO:0000256" key="5">
    <source>
        <dbReference type="RuleBase" id="RU361145"/>
    </source>
</evidence>
<dbReference type="EMBL" id="MK250435">
    <property type="protein sequence ID" value="QED22038.1"/>
    <property type="molecule type" value="mRNA"/>
</dbReference>
<proteinExistence type="evidence at transcript level"/>
<evidence type="ECO:0000313" key="8">
    <source>
        <dbReference type="EMBL" id="QED22038.1"/>
    </source>
</evidence>
<sequence>MKKITFAVACLLALSSVYAGDRCYEGVTTECVSTTTTLSLGKCNAQYGEYNDYSHVAGELQAYANLYLKRSYEYLLSASYFNNYKINRAGFSKMFRKLSDEAWEKAIDLIKHVTMRGINMDFSRRSIYDPEPGKKYVVELHELDSLAKALDTQKELAERAFTIHREATKNANNLHDPEIAQYLEEKFIEDHATTIRELAGFTNDLKGVIISNDKDLSLALYIFDEYLQKVV</sequence>
<comment type="function">
    <text evidence="5">Stores iron in a soluble, non-toxic, readily available form. Important for iron homeostasis. Iron is taken up in the ferrous form and deposited as ferric hydroxides after oxidation.</text>
</comment>
<keyword evidence="4 5" id="KW-0408">Iron</keyword>
<dbReference type="PANTHER" id="PTHR11431:SF51">
    <property type="entry name" value="FERRITIN"/>
    <property type="match status" value="1"/>
</dbReference>
<protein>
    <recommendedName>
        <fullName evidence="5">Ferritin</fullName>
    </recommendedName>
</protein>
<dbReference type="GO" id="GO:0005737">
    <property type="term" value="C:cytoplasm"/>
    <property type="evidence" value="ECO:0007669"/>
    <property type="project" value="TreeGrafter"/>
</dbReference>
<dbReference type="Pfam" id="PF00210">
    <property type="entry name" value="Ferritin"/>
    <property type="match status" value="1"/>
</dbReference>
<dbReference type="CDD" id="cd01056">
    <property type="entry name" value="Euk_Ferritin"/>
    <property type="match status" value="1"/>
</dbReference>
<dbReference type="Gene3D" id="1.20.1260.10">
    <property type="match status" value="1"/>
</dbReference>
<dbReference type="GO" id="GO:0006879">
    <property type="term" value="P:intracellular iron ion homeostasis"/>
    <property type="evidence" value="ECO:0007669"/>
    <property type="project" value="UniProtKB-KW"/>
</dbReference>
<reference evidence="8" key="1">
    <citation type="submission" date="2018-12" db="EMBL/GenBank/DDBJ databases">
        <title>Isolation of ferritin and molecular characterization and functional analysis of ferritin light subunits in Eri-Silkworm, Samia cynthia ricini.</title>
        <authorList>
            <person name="Yang L.A."/>
        </authorList>
    </citation>
    <scope>NUCLEOTIDE SEQUENCE</scope>
    <source>
        <strain evidence="8">B7</strain>
    </source>
</reference>
<dbReference type="PROSITE" id="PS50905">
    <property type="entry name" value="FERRITIN_LIKE"/>
    <property type="match status" value="1"/>
</dbReference>
<dbReference type="InterPro" id="IPR009040">
    <property type="entry name" value="Ferritin-like_diiron"/>
</dbReference>
<evidence type="ECO:0000256" key="2">
    <source>
        <dbReference type="ARBA" id="ARBA00022434"/>
    </source>
</evidence>
<keyword evidence="3 5" id="KW-0479">Metal-binding</keyword>
<dbReference type="AlphaFoldDB" id="A0A5B8XCI8"/>
<dbReference type="GO" id="GO:0006826">
    <property type="term" value="P:iron ion transport"/>
    <property type="evidence" value="ECO:0007669"/>
    <property type="project" value="InterPro"/>
</dbReference>
<dbReference type="PANTHER" id="PTHR11431">
    <property type="entry name" value="FERRITIN"/>
    <property type="match status" value="1"/>
</dbReference>
<name>A0A5B8XCI8_SAMRI</name>
<dbReference type="InterPro" id="IPR009078">
    <property type="entry name" value="Ferritin-like_SF"/>
</dbReference>
<evidence type="ECO:0000256" key="6">
    <source>
        <dbReference type="SAM" id="SignalP"/>
    </source>
</evidence>
<comment type="similarity">
    <text evidence="1 5">Belongs to the ferritin family.</text>
</comment>
<accession>A0A5B8XCI8</accession>
<evidence type="ECO:0000256" key="4">
    <source>
        <dbReference type="ARBA" id="ARBA00023004"/>
    </source>
</evidence>